<sequence length="260" mass="30355">MQERHLNRNKYFDEQVYTTEKYVIPFISDVIAIDPSLSVLEIGCGEGGNLKPFLDIGCKTTGVDLSEKKIENGKRFFSDHPNKDNLTLIAEDIYRSKSLEQYDLIIMRDVIEHIHDQEKFMSYVKKYLKPGAKFFLAFPPWYNPFGGHQQICKNKILSVMPYYHILPRSIYSGILKSFNEEQERIEGLLEIKETGITIERFQKILADNNYKIDKKTFYFINPNYEIKFGVKPRKQLGLISSIPGFRNFVTTSCYYIVSLK</sequence>
<dbReference type="Pfam" id="PF13489">
    <property type="entry name" value="Methyltransf_23"/>
    <property type="match status" value="1"/>
</dbReference>
<keyword evidence="1" id="KW-0808">Transferase</keyword>
<dbReference type="InterPro" id="IPR029063">
    <property type="entry name" value="SAM-dependent_MTases_sf"/>
</dbReference>
<gene>
    <name evidence="1" type="ORF">MNBD_IGNAVI01-423</name>
</gene>
<dbReference type="CDD" id="cd02440">
    <property type="entry name" value="AdoMet_MTases"/>
    <property type="match status" value="1"/>
</dbReference>
<dbReference type="Gene3D" id="3.40.50.150">
    <property type="entry name" value="Vaccinia Virus protein VP39"/>
    <property type="match status" value="1"/>
</dbReference>
<dbReference type="PANTHER" id="PTHR43861">
    <property type="entry name" value="TRANS-ACONITATE 2-METHYLTRANSFERASE-RELATED"/>
    <property type="match status" value="1"/>
</dbReference>
<evidence type="ECO:0000313" key="1">
    <source>
        <dbReference type="EMBL" id="VAX15450.1"/>
    </source>
</evidence>
<dbReference type="SUPFAM" id="SSF53335">
    <property type="entry name" value="S-adenosyl-L-methionine-dependent methyltransferases"/>
    <property type="match status" value="1"/>
</dbReference>
<dbReference type="GO" id="GO:0032259">
    <property type="term" value="P:methylation"/>
    <property type="evidence" value="ECO:0007669"/>
    <property type="project" value="UniProtKB-KW"/>
</dbReference>
<accession>A0A3B1BXN9</accession>
<organism evidence="1">
    <name type="scientific">hydrothermal vent metagenome</name>
    <dbReference type="NCBI Taxonomy" id="652676"/>
    <lineage>
        <taxon>unclassified sequences</taxon>
        <taxon>metagenomes</taxon>
        <taxon>ecological metagenomes</taxon>
    </lineage>
</organism>
<keyword evidence="1" id="KW-0489">Methyltransferase</keyword>
<reference evidence="1" key="1">
    <citation type="submission" date="2018-06" db="EMBL/GenBank/DDBJ databases">
        <authorList>
            <person name="Zhirakovskaya E."/>
        </authorList>
    </citation>
    <scope>NUCLEOTIDE SEQUENCE</scope>
</reference>
<dbReference type="EMBL" id="UOGD01000022">
    <property type="protein sequence ID" value="VAX15450.1"/>
    <property type="molecule type" value="Genomic_DNA"/>
</dbReference>
<proteinExistence type="predicted"/>
<protein>
    <submittedName>
        <fullName evidence="1">3-demethylubiquinone-9 3-methyltransferase</fullName>
    </submittedName>
</protein>
<name>A0A3B1BXN9_9ZZZZ</name>
<keyword evidence="1" id="KW-0830">Ubiquinone</keyword>
<dbReference type="PANTHER" id="PTHR43861:SF6">
    <property type="entry name" value="METHYLTRANSFERASE TYPE 11"/>
    <property type="match status" value="1"/>
</dbReference>
<dbReference type="GO" id="GO:0008168">
    <property type="term" value="F:methyltransferase activity"/>
    <property type="evidence" value="ECO:0007669"/>
    <property type="project" value="UniProtKB-KW"/>
</dbReference>
<dbReference type="AlphaFoldDB" id="A0A3B1BXN9"/>